<keyword evidence="3" id="KW-1185">Reference proteome</keyword>
<keyword evidence="1" id="KW-0732">Signal</keyword>
<dbReference type="OrthoDB" id="5873612at2759"/>
<proteinExistence type="predicted"/>
<sequence>MILSLFLSIFALSFFGQQVAAAAVQQQPSYQFEPAIQYELFNKRADGYGWNDCEFSPMSCLLRRRRSIQ</sequence>
<evidence type="ECO:0000313" key="3">
    <source>
        <dbReference type="Proteomes" id="UP001152747"/>
    </source>
</evidence>
<feature type="signal peptide" evidence="1">
    <location>
        <begin position="1"/>
        <end position="21"/>
    </location>
</feature>
<dbReference type="Proteomes" id="UP001152747">
    <property type="component" value="Unassembled WGS sequence"/>
</dbReference>
<feature type="chain" id="PRO_5040338822" evidence="1">
    <location>
        <begin position="22"/>
        <end position="69"/>
    </location>
</feature>
<evidence type="ECO:0000313" key="2">
    <source>
        <dbReference type="EMBL" id="CAI5440721.1"/>
    </source>
</evidence>
<gene>
    <name evidence="2" type="ORF">CAMP_LOCUS3358</name>
</gene>
<comment type="caution">
    <text evidence="2">The sequence shown here is derived from an EMBL/GenBank/DDBJ whole genome shotgun (WGS) entry which is preliminary data.</text>
</comment>
<protein>
    <submittedName>
        <fullName evidence="2">Uncharacterized protein</fullName>
    </submittedName>
</protein>
<accession>A0A9P1IAT7</accession>
<dbReference type="AlphaFoldDB" id="A0A9P1IAT7"/>
<organism evidence="2 3">
    <name type="scientific">Caenorhabditis angaria</name>
    <dbReference type="NCBI Taxonomy" id="860376"/>
    <lineage>
        <taxon>Eukaryota</taxon>
        <taxon>Metazoa</taxon>
        <taxon>Ecdysozoa</taxon>
        <taxon>Nematoda</taxon>
        <taxon>Chromadorea</taxon>
        <taxon>Rhabditida</taxon>
        <taxon>Rhabditina</taxon>
        <taxon>Rhabditomorpha</taxon>
        <taxon>Rhabditoidea</taxon>
        <taxon>Rhabditidae</taxon>
        <taxon>Peloderinae</taxon>
        <taxon>Caenorhabditis</taxon>
    </lineage>
</organism>
<evidence type="ECO:0000256" key="1">
    <source>
        <dbReference type="SAM" id="SignalP"/>
    </source>
</evidence>
<dbReference type="EMBL" id="CANHGI010000002">
    <property type="protein sequence ID" value="CAI5440721.1"/>
    <property type="molecule type" value="Genomic_DNA"/>
</dbReference>
<name>A0A9P1IAT7_9PELO</name>
<reference evidence="2" key="1">
    <citation type="submission" date="2022-11" db="EMBL/GenBank/DDBJ databases">
        <authorList>
            <person name="Kikuchi T."/>
        </authorList>
    </citation>
    <scope>NUCLEOTIDE SEQUENCE</scope>
    <source>
        <strain evidence="2">PS1010</strain>
    </source>
</reference>